<organism evidence="1 2">
    <name type="scientific">Nephila pilipes</name>
    <name type="common">Giant wood spider</name>
    <name type="synonym">Nephila maculata</name>
    <dbReference type="NCBI Taxonomy" id="299642"/>
    <lineage>
        <taxon>Eukaryota</taxon>
        <taxon>Metazoa</taxon>
        <taxon>Ecdysozoa</taxon>
        <taxon>Arthropoda</taxon>
        <taxon>Chelicerata</taxon>
        <taxon>Arachnida</taxon>
        <taxon>Araneae</taxon>
        <taxon>Araneomorphae</taxon>
        <taxon>Entelegynae</taxon>
        <taxon>Araneoidea</taxon>
        <taxon>Nephilidae</taxon>
        <taxon>Nephila</taxon>
    </lineage>
</organism>
<sequence>MFELRIAREQHTVTAREQHTVIAREQHTVLIDRLKPGHLFLDKVYPDTPSVVPSQDFIMKDVTVLWS</sequence>
<dbReference type="Proteomes" id="UP000887013">
    <property type="component" value="Unassembled WGS sequence"/>
</dbReference>
<comment type="caution">
    <text evidence="1">The sequence shown here is derived from an EMBL/GenBank/DDBJ whole genome shotgun (WGS) entry which is preliminary data.</text>
</comment>
<proteinExistence type="predicted"/>
<evidence type="ECO:0000313" key="2">
    <source>
        <dbReference type="Proteomes" id="UP000887013"/>
    </source>
</evidence>
<evidence type="ECO:0000313" key="1">
    <source>
        <dbReference type="EMBL" id="GFT69444.1"/>
    </source>
</evidence>
<name>A0A8X6PI62_NEPPI</name>
<dbReference type="EMBL" id="BMAW01069546">
    <property type="protein sequence ID" value="GFT69444.1"/>
    <property type="molecule type" value="Genomic_DNA"/>
</dbReference>
<accession>A0A8X6PI62</accession>
<dbReference type="AlphaFoldDB" id="A0A8X6PI62"/>
<protein>
    <submittedName>
        <fullName evidence="1">Uncharacterized protein</fullName>
    </submittedName>
</protein>
<keyword evidence="2" id="KW-1185">Reference proteome</keyword>
<gene>
    <name evidence="1" type="ORF">NPIL_594311</name>
</gene>
<reference evidence="1" key="1">
    <citation type="submission" date="2020-08" db="EMBL/GenBank/DDBJ databases">
        <title>Multicomponent nature underlies the extraordinary mechanical properties of spider dragline silk.</title>
        <authorList>
            <person name="Kono N."/>
            <person name="Nakamura H."/>
            <person name="Mori M."/>
            <person name="Yoshida Y."/>
            <person name="Ohtoshi R."/>
            <person name="Malay A.D."/>
            <person name="Moran D.A.P."/>
            <person name="Tomita M."/>
            <person name="Numata K."/>
            <person name="Arakawa K."/>
        </authorList>
    </citation>
    <scope>NUCLEOTIDE SEQUENCE</scope>
</reference>